<feature type="compositionally biased region" description="Polar residues" evidence="1">
    <location>
        <begin position="84"/>
        <end position="97"/>
    </location>
</feature>
<evidence type="ECO:0000256" key="1">
    <source>
        <dbReference type="SAM" id="MobiDB-lite"/>
    </source>
</evidence>
<organism evidence="2 3">
    <name type="scientific">Lagenidium giganteum</name>
    <dbReference type="NCBI Taxonomy" id="4803"/>
    <lineage>
        <taxon>Eukaryota</taxon>
        <taxon>Sar</taxon>
        <taxon>Stramenopiles</taxon>
        <taxon>Oomycota</taxon>
        <taxon>Peronosporomycetes</taxon>
        <taxon>Pythiales</taxon>
        <taxon>Pythiaceae</taxon>
    </lineage>
</organism>
<gene>
    <name evidence="2" type="ORF">N0F65_000385</name>
</gene>
<reference evidence="2" key="1">
    <citation type="submission" date="2022-11" db="EMBL/GenBank/DDBJ databases">
        <authorList>
            <person name="Morgan W.R."/>
            <person name="Tartar A."/>
        </authorList>
    </citation>
    <scope>NUCLEOTIDE SEQUENCE</scope>
    <source>
        <strain evidence="2">ARSEF 373</strain>
    </source>
</reference>
<accession>A0AAV2Z3D7</accession>
<protein>
    <submittedName>
        <fullName evidence="2">Uncharacterized protein</fullName>
    </submittedName>
</protein>
<dbReference type="Proteomes" id="UP001146120">
    <property type="component" value="Unassembled WGS sequence"/>
</dbReference>
<reference evidence="2" key="2">
    <citation type="journal article" date="2023" name="Microbiol Resour">
        <title>Decontamination and Annotation of the Draft Genome Sequence of the Oomycete Lagenidium giganteum ARSEF 373.</title>
        <authorList>
            <person name="Morgan W.R."/>
            <person name="Tartar A."/>
        </authorList>
    </citation>
    <scope>NUCLEOTIDE SEQUENCE</scope>
    <source>
        <strain evidence="2">ARSEF 373</strain>
    </source>
</reference>
<name>A0AAV2Z3D7_9STRA</name>
<keyword evidence="3" id="KW-1185">Reference proteome</keyword>
<comment type="caution">
    <text evidence="2">The sequence shown here is derived from an EMBL/GenBank/DDBJ whole genome shotgun (WGS) entry which is preliminary data.</text>
</comment>
<evidence type="ECO:0000313" key="2">
    <source>
        <dbReference type="EMBL" id="DBA00094.1"/>
    </source>
</evidence>
<dbReference type="AlphaFoldDB" id="A0AAV2Z3D7"/>
<feature type="region of interest" description="Disordered" evidence="1">
    <location>
        <begin position="69"/>
        <end position="121"/>
    </location>
</feature>
<sequence>MIYMTCSSLQDLKDRAAKKFALPSLQNVYRERQRVTRYEQLQEGDCVCITRTAYEDMGVLCDWIKQRQQQSSTSEVALRRDSPISCSPKPSNSSLAQASPKRRPKAKANTTDGDGSPEAPRAVSLDLRKLWDANGRVVAIDPQVELRRLRHVRSSIAEGWLFEQLQ</sequence>
<proteinExistence type="predicted"/>
<evidence type="ECO:0000313" key="3">
    <source>
        <dbReference type="Proteomes" id="UP001146120"/>
    </source>
</evidence>
<dbReference type="EMBL" id="DAKRPA010000070">
    <property type="protein sequence ID" value="DBA00094.1"/>
    <property type="molecule type" value="Genomic_DNA"/>
</dbReference>